<protein>
    <recommendedName>
        <fullName evidence="4">PH domain-containing protein</fullName>
    </recommendedName>
</protein>
<evidence type="ECO:0008006" key="4">
    <source>
        <dbReference type="Google" id="ProtNLM"/>
    </source>
</evidence>
<keyword evidence="1" id="KW-0812">Transmembrane</keyword>
<dbReference type="RefSeq" id="WP_277577918.1">
    <property type="nucleotide sequence ID" value="NZ_JANRMI010000002.1"/>
</dbReference>
<evidence type="ECO:0000256" key="1">
    <source>
        <dbReference type="SAM" id="Phobius"/>
    </source>
</evidence>
<organism evidence="2 3">
    <name type="scientific">Bdellovibrio svalbardensis</name>
    <dbReference type="NCBI Taxonomy" id="2972972"/>
    <lineage>
        <taxon>Bacteria</taxon>
        <taxon>Pseudomonadati</taxon>
        <taxon>Bdellovibrionota</taxon>
        <taxon>Bdellovibrionia</taxon>
        <taxon>Bdellovibrionales</taxon>
        <taxon>Pseudobdellovibrionaceae</taxon>
        <taxon>Bdellovibrio</taxon>
    </lineage>
</organism>
<sequence>MSKIKFNSDLYRKLSIAGGILLFLIWVGITVYVLSIPPSKPVLPHEDLRVGLFLGVVFGIPTLGMVFYSLYLNFEIEIGQELKIKNTGLFGKIDRSILFSDVSELSLNAIDSLKIGLKSGELITIPKYIVIQKQSLSADQLSAYEKLDSKNNMRNIVFLKVLISNRMKINS</sequence>
<evidence type="ECO:0000313" key="3">
    <source>
        <dbReference type="Proteomes" id="UP001152321"/>
    </source>
</evidence>
<accession>A0ABT6DKJ7</accession>
<feature type="transmembrane region" description="Helical" evidence="1">
    <location>
        <begin position="48"/>
        <end position="74"/>
    </location>
</feature>
<evidence type="ECO:0000313" key="2">
    <source>
        <dbReference type="EMBL" id="MDG0816439.1"/>
    </source>
</evidence>
<gene>
    <name evidence="2" type="ORF">NWE73_08700</name>
</gene>
<feature type="transmembrane region" description="Helical" evidence="1">
    <location>
        <begin position="14"/>
        <end position="36"/>
    </location>
</feature>
<keyword evidence="1" id="KW-0472">Membrane</keyword>
<keyword evidence="3" id="KW-1185">Reference proteome</keyword>
<proteinExistence type="predicted"/>
<reference evidence="2" key="1">
    <citation type="submission" date="2022-08" db="EMBL/GenBank/DDBJ databases">
        <title>Novel Bdellovibrio Species Isolated from Svalbard: Designation Bdellovibrio svalbardensis.</title>
        <authorList>
            <person name="Mitchell R.J."/>
            <person name="Choi S.Y."/>
        </authorList>
    </citation>
    <scope>NUCLEOTIDE SEQUENCE</scope>
    <source>
        <strain evidence="2">PAP01</strain>
    </source>
</reference>
<name>A0ABT6DKJ7_9BACT</name>
<keyword evidence="1" id="KW-1133">Transmembrane helix</keyword>
<comment type="caution">
    <text evidence="2">The sequence shown here is derived from an EMBL/GenBank/DDBJ whole genome shotgun (WGS) entry which is preliminary data.</text>
</comment>
<dbReference type="Proteomes" id="UP001152321">
    <property type="component" value="Unassembled WGS sequence"/>
</dbReference>
<dbReference type="EMBL" id="JANRMI010000002">
    <property type="protein sequence ID" value="MDG0816439.1"/>
    <property type="molecule type" value="Genomic_DNA"/>
</dbReference>